<evidence type="ECO:0000256" key="3">
    <source>
        <dbReference type="PROSITE-ProRule" id="PRU10007"/>
    </source>
</evidence>
<evidence type="ECO:0000313" key="7">
    <source>
        <dbReference type="Proteomes" id="UP000295678"/>
    </source>
</evidence>
<dbReference type="AlphaFoldDB" id="A0A4R3MJV9"/>
<evidence type="ECO:0000259" key="5">
    <source>
        <dbReference type="Pfam" id="PF00171"/>
    </source>
</evidence>
<evidence type="ECO:0000256" key="1">
    <source>
        <dbReference type="ARBA" id="ARBA00009986"/>
    </source>
</evidence>
<dbReference type="GO" id="GO:0016620">
    <property type="term" value="F:oxidoreductase activity, acting on the aldehyde or oxo group of donors, NAD or NADP as acceptor"/>
    <property type="evidence" value="ECO:0007669"/>
    <property type="project" value="InterPro"/>
</dbReference>
<dbReference type="PROSITE" id="PS00687">
    <property type="entry name" value="ALDEHYDE_DEHYDR_GLU"/>
    <property type="match status" value="1"/>
</dbReference>
<proteinExistence type="inferred from homology"/>
<comment type="caution">
    <text evidence="6">The sequence shown here is derived from an EMBL/GenBank/DDBJ whole genome shotgun (WGS) entry which is preliminary data.</text>
</comment>
<dbReference type="EMBL" id="SMAK01000003">
    <property type="protein sequence ID" value="TCT12045.1"/>
    <property type="molecule type" value="Genomic_DNA"/>
</dbReference>
<dbReference type="PANTHER" id="PTHR11699">
    <property type="entry name" value="ALDEHYDE DEHYDROGENASE-RELATED"/>
    <property type="match status" value="1"/>
</dbReference>
<dbReference type="Pfam" id="PF00171">
    <property type="entry name" value="Aldedh"/>
    <property type="match status" value="1"/>
</dbReference>
<protein>
    <submittedName>
        <fullName evidence="6">Aldehyde dehydrogenase (NAD+)</fullName>
    </submittedName>
</protein>
<dbReference type="OrthoDB" id="9802947at2"/>
<dbReference type="Proteomes" id="UP000295678">
    <property type="component" value="Unassembled WGS sequence"/>
</dbReference>
<gene>
    <name evidence="6" type="ORF">EDC22_103359</name>
</gene>
<evidence type="ECO:0000256" key="4">
    <source>
        <dbReference type="RuleBase" id="RU003345"/>
    </source>
</evidence>
<dbReference type="InterPro" id="IPR016163">
    <property type="entry name" value="Ald_DH_C"/>
</dbReference>
<dbReference type="InterPro" id="IPR016161">
    <property type="entry name" value="Ald_DH/histidinol_DH"/>
</dbReference>
<sequence length="489" mass="50834">MTAAAESRSHTKVWGNVVGGEISPAADRRTLAVICPSDGEPFATIPRSGPADVDRAVAAARAAFDGAWGRLDAAERGRLLMKLSGAILDNFDELAALESRDTGKPMRQGRADMTAAARYFEFYAGACDKIHGDTLPFLAGHMALTLREPHGVTGHIIPWNYPAQMFGRSVGGALAMGNACVIKPAEDACLSVLRFAELALEVGFPAGAINVVTGLGEEAGAALAGHPGIDFLSFTGSPEVGTLVQQAAARNHISATLELGGKSPQILFADADLDAALPIAVNAIIQNAGQTCSAGSRLLVQESIWDEVTADLAGRFAALVAGPHQADLDLGPLISARQRDRVARFVAEAKAAGLPLIGEGRIAADAPKGGFYAAPVLFGPVPADARLACEEVFGPVLAALPFADEADAIRIANASQYGLVAGVWTADGGRQMRVAKALQVGQVFVNCYGAGGGIELPFGGRKKSGHGREKGFEALYEFSTTKTVVFRHG</sequence>
<evidence type="ECO:0000313" key="6">
    <source>
        <dbReference type="EMBL" id="TCT12045.1"/>
    </source>
</evidence>
<comment type="similarity">
    <text evidence="1 4">Belongs to the aldehyde dehydrogenase family.</text>
</comment>
<feature type="active site" evidence="3">
    <location>
        <position position="258"/>
    </location>
</feature>
<organism evidence="6 7">
    <name type="scientific">Tepidamorphus gemmatus</name>
    <dbReference type="NCBI Taxonomy" id="747076"/>
    <lineage>
        <taxon>Bacteria</taxon>
        <taxon>Pseudomonadati</taxon>
        <taxon>Pseudomonadota</taxon>
        <taxon>Alphaproteobacteria</taxon>
        <taxon>Hyphomicrobiales</taxon>
        <taxon>Tepidamorphaceae</taxon>
        <taxon>Tepidamorphus</taxon>
    </lineage>
</organism>
<accession>A0A4R3MJV9</accession>
<dbReference type="SUPFAM" id="SSF53720">
    <property type="entry name" value="ALDH-like"/>
    <property type="match status" value="1"/>
</dbReference>
<dbReference type="FunFam" id="3.40.605.10:FF:000007">
    <property type="entry name" value="NAD/NADP-dependent betaine aldehyde dehydrogenase"/>
    <property type="match status" value="1"/>
</dbReference>
<keyword evidence="7" id="KW-1185">Reference proteome</keyword>
<dbReference type="RefSeq" id="WP_132805925.1">
    <property type="nucleotide sequence ID" value="NZ_SMAK01000003.1"/>
</dbReference>
<dbReference type="InterPro" id="IPR015590">
    <property type="entry name" value="Aldehyde_DH_dom"/>
</dbReference>
<name>A0A4R3MJV9_9HYPH</name>
<dbReference type="Gene3D" id="3.40.309.10">
    <property type="entry name" value="Aldehyde Dehydrogenase, Chain A, domain 2"/>
    <property type="match status" value="1"/>
</dbReference>
<reference evidence="6 7" key="1">
    <citation type="submission" date="2019-03" db="EMBL/GenBank/DDBJ databases">
        <title>Genomic Encyclopedia of Type Strains, Phase IV (KMG-IV): sequencing the most valuable type-strain genomes for metagenomic binning, comparative biology and taxonomic classification.</title>
        <authorList>
            <person name="Goeker M."/>
        </authorList>
    </citation>
    <scope>NUCLEOTIDE SEQUENCE [LARGE SCALE GENOMIC DNA]</scope>
    <source>
        <strain evidence="6 7">DSM 19345</strain>
    </source>
</reference>
<keyword evidence="2 4" id="KW-0560">Oxidoreductase</keyword>
<dbReference type="InterPro" id="IPR016162">
    <property type="entry name" value="Ald_DH_N"/>
</dbReference>
<feature type="domain" description="Aldehyde dehydrogenase" evidence="5">
    <location>
        <begin position="27"/>
        <end position="484"/>
    </location>
</feature>
<dbReference type="CDD" id="cd07109">
    <property type="entry name" value="ALDH_AAS00426"/>
    <property type="match status" value="1"/>
</dbReference>
<dbReference type="InterPro" id="IPR029510">
    <property type="entry name" value="Ald_DH_CS_GLU"/>
</dbReference>
<evidence type="ECO:0000256" key="2">
    <source>
        <dbReference type="ARBA" id="ARBA00023002"/>
    </source>
</evidence>
<dbReference type="Gene3D" id="3.40.605.10">
    <property type="entry name" value="Aldehyde Dehydrogenase, Chain A, domain 1"/>
    <property type="match status" value="1"/>
</dbReference>